<keyword evidence="4" id="KW-0238">DNA-binding</keyword>
<comment type="similarity">
    <text evidence="2 7">Belongs to the HSF family.</text>
</comment>
<keyword evidence="11" id="KW-1185">Reference proteome</keyword>
<comment type="caution">
    <text evidence="10">The sequence shown here is derived from an EMBL/GenBank/DDBJ whole genome shotgun (WGS) entry which is preliminary data.</text>
</comment>
<keyword evidence="3" id="KW-0805">Transcription regulation</keyword>
<evidence type="ECO:0000313" key="11">
    <source>
        <dbReference type="Proteomes" id="UP000326062"/>
    </source>
</evidence>
<keyword evidence="6" id="KW-0539">Nucleus</keyword>
<comment type="subcellular location">
    <subcellularLocation>
        <location evidence="1">Nucleus</location>
    </subcellularLocation>
</comment>
<evidence type="ECO:0000256" key="8">
    <source>
        <dbReference type="SAM" id="MobiDB-lite"/>
    </source>
</evidence>
<dbReference type="Pfam" id="PF00447">
    <property type="entry name" value="HSF_DNA-bind"/>
    <property type="match status" value="1"/>
</dbReference>
<sequence length="423" mass="47915">MAHISSAIQDVPPKDESTGSETSIRSSLYDYTLTEDKVLRSMIEEYSFQALYEEVVIKRPPYTFSVSETDELNVSFAIDRFPQKLWAIVESDQFESIWWDESGTCIVINEELFVKEVLERKGPFRVLETNSMKSFVRQLNLYGFSKQQQTFQRSASLPDFLEEENNISLWSKLLKLLMALHFYYNPNFKRGNPQLLVRMKRRVGINNVSPISSLVRDYKKKHVKARVNTDDHNSDFLPKTSGESAFSASTSLSVPFIQKPYTSQIVANTSALPPCDLPSPSSISVRQTEQIVVDQPAVLNQFSIFSWHSHSSYTQVNGHVEDIATTTTPTSQNPIVSPSQSSYSGLMVEPSKFPVTDSDMSAHDSPCPNQQQRGNSWSSMPTTTYTSASSLSSQFIKSHHYMKTMLIKTDLSNKCQIMEPNED</sequence>
<evidence type="ECO:0000256" key="7">
    <source>
        <dbReference type="RuleBase" id="RU004020"/>
    </source>
</evidence>
<organism evidence="10 11">
    <name type="scientific">Muntiacus reevesi</name>
    <name type="common">Reeves' muntjac</name>
    <name type="synonym">Cervus reevesi</name>
    <dbReference type="NCBI Taxonomy" id="9886"/>
    <lineage>
        <taxon>Eukaryota</taxon>
        <taxon>Metazoa</taxon>
        <taxon>Chordata</taxon>
        <taxon>Craniata</taxon>
        <taxon>Vertebrata</taxon>
        <taxon>Euteleostomi</taxon>
        <taxon>Mammalia</taxon>
        <taxon>Eutheria</taxon>
        <taxon>Laurasiatheria</taxon>
        <taxon>Artiodactyla</taxon>
        <taxon>Ruminantia</taxon>
        <taxon>Pecora</taxon>
        <taxon>Cervidae</taxon>
        <taxon>Muntiacinae</taxon>
        <taxon>Muntiacus</taxon>
    </lineage>
</organism>
<dbReference type="InterPro" id="IPR000232">
    <property type="entry name" value="HSF_DNA-bd"/>
</dbReference>
<dbReference type="InterPro" id="IPR036388">
    <property type="entry name" value="WH-like_DNA-bd_sf"/>
</dbReference>
<evidence type="ECO:0000313" key="10">
    <source>
        <dbReference type="EMBL" id="KAB0338706.1"/>
    </source>
</evidence>
<dbReference type="GO" id="GO:0043565">
    <property type="term" value="F:sequence-specific DNA binding"/>
    <property type="evidence" value="ECO:0007669"/>
    <property type="project" value="InterPro"/>
</dbReference>
<accession>A0A5N3UPR1</accession>
<feature type="compositionally biased region" description="Polar residues" evidence="8">
    <location>
        <begin position="367"/>
        <end position="381"/>
    </location>
</feature>
<dbReference type="GO" id="GO:0005634">
    <property type="term" value="C:nucleus"/>
    <property type="evidence" value="ECO:0007669"/>
    <property type="project" value="UniProtKB-SubCell"/>
</dbReference>
<name>A0A5N3UPR1_MUNRE</name>
<evidence type="ECO:0000256" key="5">
    <source>
        <dbReference type="ARBA" id="ARBA00023163"/>
    </source>
</evidence>
<dbReference type="AlphaFoldDB" id="A0A5N3UPR1"/>
<proteinExistence type="inferred from homology"/>
<dbReference type="Proteomes" id="UP000326062">
    <property type="component" value="Unassembled WGS sequence"/>
</dbReference>
<evidence type="ECO:0000256" key="3">
    <source>
        <dbReference type="ARBA" id="ARBA00023015"/>
    </source>
</evidence>
<keyword evidence="5" id="KW-0804">Transcription</keyword>
<gene>
    <name evidence="10" type="ORF">FD755_025175</name>
</gene>
<dbReference type="SMART" id="SM00415">
    <property type="entry name" value="HSF"/>
    <property type="match status" value="1"/>
</dbReference>
<dbReference type="EMBL" id="VCEB01007678">
    <property type="protein sequence ID" value="KAB0338706.1"/>
    <property type="molecule type" value="Genomic_DNA"/>
</dbReference>
<feature type="domain" description="HSF-type DNA-binding" evidence="9">
    <location>
        <begin position="77"/>
        <end position="202"/>
    </location>
</feature>
<dbReference type="InterPro" id="IPR036390">
    <property type="entry name" value="WH_DNA-bd_sf"/>
</dbReference>
<reference evidence="10 11" key="1">
    <citation type="submission" date="2019-06" db="EMBL/GenBank/DDBJ databases">
        <title>Discovery of a novel chromosome fission-fusion reversal in muntjac.</title>
        <authorList>
            <person name="Mudd A.B."/>
            <person name="Bredeson J.V."/>
            <person name="Baum R."/>
            <person name="Hockemeyer D."/>
            <person name="Rokhsar D.S."/>
        </authorList>
    </citation>
    <scope>NUCLEOTIDE SEQUENCE [LARGE SCALE GENOMIC DNA]</scope>
    <source>
        <strain evidence="10">UCam_UCB_Mr</strain>
        <tissue evidence="10">Fibroblast cell line</tissue>
    </source>
</reference>
<evidence type="ECO:0000256" key="6">
    <source>
        <dbReference type="ARBA" id="ARBA00023242"/>
    </source>
</evidence>
<evidence type="ECO:0000256" key="4">
    <source>
        <dbReference type="ARBA" id="ARBA00023125"/>
    </source>
</evidence>
<dbReference type="FunFam" id="1.10.10.10:FF:000349">
    <property type="entry name" value="Heat shock transcription factor, Y-linked"/>
    <property type="match status" value="1"/>
</dbReference>
<protein>
    <recommendedName>
        <fullName evidence="9">HSF-type DNA-binding domain-containing protein</fullName>
    </recommendedName>
</protein>
<feature type="region of interest" description="Disordered" evidence="8">
    <location>
        <begin position="357"/>
        <end position="383"/>
    </location>
</feature>
<dbReference type="PANTHER" id="PTHR10015:SF336">
    <property type="entry name" value="HEAT SHOCK TRANSCRIPTION FACTOR, Y-LINKED"/>
    <property type="match status" value="1"/>
</dbReference>
<evidence type="ECO:0000259" key="9">
    <source>
        <dbReference type="SMART" id="SM00415"/>
    </source>
</evidence>
<evidence type="ECO:0000256" key="2">
    <source>
        <dbReference type="ARBA" id="ARBA00006403"/>
    </source>
</evidence>
<dbReference type="SUPFAM" id="SSF46785">
    <property type="entry name" value="Winged helix' DNA-binding domain"/>
    <property type="match status" value="1"/>
</dbReference>
<dbReference type="PANTHER" id="PTHR10015">
    <property type="entry name" value="HEAT SHOCK TRANSCRIPTION FACTOR"/>
    <property type="match status" value="1"/>
</dbReference>
<dbReference type="Gene3D" id="1.10.10.10">
    <property type="entry name" value="Winged helix-like DNA-binding domain superfamily/Winged helix DNA-binding domain"/>
    <property type="match status" value="1"/>
</dbReference>
<feature type="region of interest" description="Disordered" evidence="8">
    <location>
        <begin position="1"/>
        <end position="22"/>
    </location>
</feature>
<dbReference type="GO" id="GO:0003700">
    <property type="term" value="F:DNA-binding transcription factor activity"/>
    <property type="evidence" value="ECO:0007669"/>
    <property type="project" value="InterPro"/>
</dbReference>
<evidence type="ECO:0000256" key="1">
    <source>
        <dbReference type="ARBA" id="ARBA00004123"/>
    </source>
</evidence>